<dbReference type="PIRSF" id="PIRSF037420">
    <property type="entry name" value="PQQ_syn_pqqE"/>
    <property type="match status" value="1"/>
</dbReference>
<dbReference type="InterPro" id="IPR007197">
    <property type="entry name" value="rSAM"/>
</dbReference>
<dbReference type="Pfam" id="PF13186">
    <property type="entry name" value="SPASM"/>
    <property type="match status" value="1"/>
</dbReference>
<keyword evidence="6" id="KW-0411">Iron-sulfur</keyword>
<accession>A0A9X3XGL9</accession>
<evidence type="ECO:0000256" key="5">
    <source>
        <dbReference type="ARBA" id="ARBA00023004"/>
    </source>
</evidence>
<keyword evidence="5" id="KW-0408">Iron</keyword>
<dbReference type="Proteomes" id="UP001151081">
    <property type="component" value="Unassembled WGS sequence"/>
</dbReference>
<keyword evidence="10" id="KW-1185">Reference proteome</keyword>
<protein>
    <submittedName>
        <fullName evidence="9">Radical SAM protein</fullName>
    </submittedName>
</protein>
<evidence type="ECO:0000313" key="9">
    <source>
        <dbReference type="EMBL" id="MDC3989100.1"/>
    </source>
</evidence>
<dbReference type="InterPro" id="IPR017200">
    <property type="entry name" value="PqqE-like"/>
</dbReference>
<keyword evidence="4" id="KW-0479">Metal-binding</keyword>
<dbReference type="SUPFAM" id="SSF102114">
    <property type="entry name" value="Radical SAM enzymes"/>
    <property type="match status" value="1"/>
</dbReference>
<comment type="cofactor">
    <cofactor evidence="1">
        <name>[4Fe-4S] cluster</name>
        <dbReference type="ChEBI" id="CHEBI:49883"/>
    </cofactor>
</comment>
<dbReference type="PROSITE" id="PS51918">
    <property type="entry name" value="RADICAL_SAM"/>
    <property type="match status" value="1"/>
</dbReference>
<evidence type="ECO:0000256" key="6">
    <source>
        <dbReference type="ARBA" id="ARBA00023014"/>
    </source>
</evidence>
<name>A0A9X3XGL9_9BACT</name>
<evidence type="ECO:0000313" key="10">
    <source>
        <dbReference type="Proteomes" id="UP001151081"/>
    </source>
</evidence>
<dbReference type="AlphaFoldDB" id="A0A9X3XGL9"/>
<dbReference type="SFLD" id="SFLDS00029">
    <property type="entry name" value="Radical_SAM"/>
    <property type="match status" value="1"/>
</dbReference>
<dbReference type="SFLD" id="SFLDG01067">
    <property type="entry name" value="SPASM/twitch_domain_containing"/>
    <property type="match status" value="1"/>
</dbReference>
<feature type="region of interest" description="Disordered" evidence="7">
    <location>
        <begin position="1"/>
        <end position="21"/>
    </location>
</feature>
<dbReference type="Gene3D" id="3.20.20.70">
    <property type="entry name" value="Aldolase class I"/>
    <property type="match status" value="1"/>
</dbReference>
<dbReference type="GO" id="GO:0046872">
    <property type="term" value="F:metal ion binding"/>
    <property type="evidence" value="ECO:0007669"/>
    <property type="project" value="UniProtKB-KW"/>
</dbReference>
<evidence type="ECO:0000256" key="2">
    <source>
        <dbReference type="ARBA" id="ARBA00022485"/>
    </source>
</evidence>
<evidence type="ECO:0000259" key="8">
    <source>
        <dbReference type="PROSITE" id="PS51918"/>
    </source>
</evidence>
<dbReference type="GO" id="GO:0051539">
    <property type="term" value="F:4 iron, 4 sulfur cluster binding"/>
    <property type="evidence" value="ECO:0007669"/>
    <property type="project" value="UniProtKB-KW"/>
</dbReference>
<keyword evidence="2" id="KW-0004">4Fe-4S</keyword>
<evidence type="ECO:0000256" key="4">
    <source>
        <dbReference type="ARBA" id="ARBA00022723"/>
    </source>
</evidence>
<dbReference type="InterPro" id="IPR050377">
    <property type="entry name" value="Radical_SAM_PqqE_MftC-like"/>
</dbReference>
<dbReference type="SFLD" id="SFLDG01386">
    <property type="entry name" value="main_SPASM_domain-containing"/>
    <property type="match status" value="1"/>
</dbReference>
<dbReference type="Pfam" id="PF04055">
    <property type="entry name" value="Radical_SAM"/>
    <property type="match status" value="1"/>
</dbReference>
<proteinExistence type="predicted"/>
<dbReference type="InterPro" id="IPR013785">
    <property type="entry name" value="Aldolase_TIM"/>
</dbReference>
<dbReference type="InterPro" id="IPR058240">
    <property type="entry name" value="rSAM_sf"/>
</dbReference>
<evidence type="ECO:0000256" key="3">
    <source>
        <dbReference type="ARBA" id="ARBA00022691"/>
    </source>
</evidence>
<comment type="caution">
    <text evidence="9">The sequence shown here is derived from an EMBL/GenBank/DDBJ whole genome shotgun (WGS) entry which is preliminary data.</text>
</comment>
<dbReference type="RefSeq" id="WP_272428274.1">
    <property type="nucleotide sequence ID" value="NZ_JAGTJJ010000095.1"/>
</dbReference>
<dbReference type="NCBIfam" id="TIGR04085">
    <property type="entry name" value="rSAM_more_4Fe4S"/>
    <property type="match status" value="1"/>
</dbReference>
<organism evidence="9 10">
    <name type="scientific">Polyangium jinanense</name>
    <dbReference type="NCBI Taxonomy" id="2829994"/>
    <lineage>
        <taxon>Bacteria</taxon>
        <taxon>Pseudomonadati</taxon>
        <taxon>Myxococcota</taxon>
        <taxon>Polyangia</taxon>
        <taxon>Polyangiales</taxon>
        <taxon>Polyangiaceae</taxon>
        <taxon>Polyangium</taxon>
    </lineage>
</organism>
<evidence type="ECO:0000256" key="7">
    <source>
        <dbReference type="SAM" id="MobiDB-lite"/>
    </source>
</evidence>
<dbReference type="GO" id="GO:0003824">
    <property type="term" value="F:catalytic activity"/>
    <property type="evidence" value="ECO:0007669"/>
    <property type="project" value="InterPro"/>
</dbReference>
<feature type="compositionally biased region" description="Low complexity" evidence="7">
    <location>
        <begin position="1"/>
        <end position="13"/>
    </location>
</feature>
<feature type="domain" description="Radical SAM core" evidence="8">
    <location>
        <begin position="23"/>
        <end position="236"/>
    </location>
</feature>
<reference evidence="9 10" key="1">
    <citation type="submission" date="2021-04" db="EMBL/GenBank/DDBJ databases">
        <title>Genome analysis of Polyangium sp.</title>
        <authorList>
            <person name="Li Y."/>
            <person name="Wang J."/>
        </authorList>
    </citation>
    <scope>NUCLEOTIDE SEQUENCE [LARGE SCALE GENOMIC DNA]</scope>
    <source>
        <strain evidence="9 10">SDU14</strain>
    </source>
</reference>
<dbReference type="CDD" id="cd01335">
    <property type="entry name" value="Radical_SAM"/>
    <property type="match status" value="1"/>
</dbReference>
<keyword evidence="3" id="KW-0949">S-adenosyl-L-methionine</keyword>
<evidence type="ECO:0000256" key="1">
    <source>
        <dbReference type="ARBA" id="ARBA00001966"/>
    </source>
</evidence>
<dbReference type="InterPro" id="IPR023885">
    <property type="entry name" value="4Fe4S-binding_SPASM_dom"/>
</dbReference>
<sequence>MAEPAIPETTPAPRARRPEDGDAPIPLFAVWELTMKCDQPCQHCGSRAGHARNAELSTTEVLDVADSLARLGCREVVLIGGEAYLREDIHAVVGRLAGHGLRVVMQTGGRAMTVERARKLRDAGLTVLGVSVDGTAPIHDELRGNRGSHAAAMRALDAGAASGLLLTANTQINRLNMGVLREIAAEIRARGALAWQVQLTVPMGRAADRPEWIVEPWHVVPIIDTLAAIQREAAIEAQGKGWIFDVVAGNNLGYYGPHEALLRSRPGGQEAYWSGCRAGISGIGIESDGTVKGCPSLPTAPYAGGNVRALSLDAIWEHGEALRFARERTEDELWGFCRTCYFAPYCRAGCSWTTHCTLGRRGNNPFCYHRVKELEKRGVRERIEKRKDAPQMPYDFGLFELVEEPLGAETASLTTGDAPRRRLPIASD</sequence>
<dbReference type="PANTHER" id="PTHR11228:SF7">
    <property type="entry name" value="PQQA PEPTIDE CYCLASE"/>
    <property type="match status" value="1"/>
</dbReference>
<gene>
    <name evidence="9" type="ORF">KEG57_52025</name>
</gene>
<dbReference type="EMBL" id="JAGTJJ010000095">
    <property type="protein sequence ID" value="MDC3989100.1"/>
    <property type="molecule type" value="Genomic_DNA"/>
</dbReference>
<dbReference type="PANTHER" id="PTHR11228">
    <property type="entry name" value="RADICAL SAM DOMAIN PROTEIN"/>
    <property type="match status" value="1"/>
</dbReference>